<dbReference type="AlphaFoldDB" id="A0A154VS02"/>
<dbReference type="Pfam" id="PF09347">
    <property type="entry name" value="DUF1989"/>
    <property type="match status" value="1"/>
</dbReference>
<accession>A0A154VS02</accession>
<proteinExistence type="predicted"/>
<dbReference type="EMBL" id="LPXN01000138">
    <property type="protein sequence ID" value="KZD04084.1"/>
    <property type="molecule type" value="Genomic_DNA"/>
</dbReference>
<dbReference type="OrthoDB" id="9772660at2"/>
<evidence type="ECO:0000259" key="1">
    <source>
        <dbReference type="Pfam" id="PF09347"/>
    </source>
</evidence>
<evidence type="ECO:0000313" key="3">
    <source>
        <dbReference type="Proteomes" id="UP000076400"/>
    </source>
</evidence>
<feature type="domain" description="DUF1989" evidence="1">
    <location>
        <begin position="9"/>
        <end position="173"/>
    </location>
</feature>
<sequence length="209" mass="22761">MDEVVHLDEVVAPKAGWSCRLAAGQHLKIVDLRGAQAVDFLAYAADRPEERYNAADTMKIAGSIFLTAGSKLYSDMGRVLLTIVEDTVGFHDTIGGCCSRESNLARYGKPGEANCRDNFLDQLARHGLGKRDIVANINFFMAVPVLPDGAMAISDSRSRSGDYIVLRAETDVLVVLSNCPQMFNPAAGYDPSPIRCVVYSNSDEKETVR</sequence>
<keyword evidence="3" id="KW-1185">Reference proteome</keyword>
<name>A0A154VS02_9PROT</name>
<dbReference type="RefSeq" id="WP_067558598.1">
    <property type="nucleotide sequence ID" value="NZ_LPXN01000138.1"/>
</dbReference>
<dbReference type="PANTHER" id="PTHR31527:SF0">
    <property type="entry name" value="RE64534P"/>
    <property type="match status" value="1"/>
</dbReference>
<gene>
    <name evidence="2" type="ORF">AUP43_02985</name>
</gene>
<comment type="caution">
    <text evidence="2">The sequence shown here is derived from an EMBL/GenBank/DDBJ whole genome shotgun (WGS) entry which is preliminary data.</text>
</comment>
<dbReference type="InterPro" id="IPR018959">
    <property type="entry name" value="DUF1989"/>
</dbReference>
<organism evidence="2 3">
    <name type="scientific">Oceanibaculum pacificum</name>
    <dbReference type="NCBI Taxonomy" id="580166"/>
    <lineage>
        <taxon>Bacteria</taxon>
        <taxon>Pseudomonadati</taxon>
        <taxon>Pseudomonadota</taxon>
        <taxon>Alphaproteobacteria</taxon>
        <taxon>Rhodospirillales</taxon>
        <taxon>Oceanibaculaceae</taxon>
        <taxon>Oceanibaculum</taxon>
    </lineage>
</organism>
<dbReference type="STRING" id="580166.AUP43_02985"/>
<reference evidence="2 3" key="1">
    <citation type="submission" date="2015-12" db="EMBL/GenBank/DDBJ databases">
        <title>Genome sequence of Oceanibaculum pacificum MCCC 1A02656.</title>
        <authorList>
            <person name="Lu L."/>
            <person name="Lai Q."/>
            <person name="Shao Z."/>
            <person name="Qian P."/>
        </authorList>
    </citation>
    <scope>NUCLEOTIDE SEQUENCE [LARGE SCALE GENOMIC DNA]</scope>
    <source>
        <strain evidence="2 3">MCCC 1A02656</strain>
    </source>
</reference>
<evidence type="ECO:0000313" key="2">
    <source>
        <dbReference type="EMBL" id="KZD04084.1"/>
    </source>
</evidence>
<protein>
    <recommendedName>
        <fullName evidence="1">DUF1989 domain-containing protein</fullName>
    </recommendedName>
</protein>
<dbReference type="PANTHER" id="PTHR31527">
    <property type="entry name" value="RE64534P"/>
    <property type="match status" value="1"/>
</dbReference>
<dbReference type="Proteomes" id="UP000076400">
    <property type="component" value="Unassembled WGS sequence"/>
</dbReference>